<dbReference type="GO" id="GO:0003700">
    <property type="term" value="F:DNA-binding transcription factor activity"/>
    <property type="evidence" value="ECO:0007669"/>
    <property type="project" value="InterPro"/>
</dbReference>
<feature type="domain" description="HTH rpiR-type" evidence="4">
    <location>
        <begin position="7"/>
        <end position="83"/>
    </location>
</feature>
<dbReference type="STRING" id="640938.TR210_1252"/>
<dbReference type="InterPro" id="IPR047640">
    <property type="entry name" value="RpiR-like"/>
</dbReference>
<feature type="domain" description="SIS" evidence="5">
    <location>
        <begin position="120"/>
        <end position="259"/>
    </location>
</feature>
<dbReference type="Gene3D" id="1.10.10.10">
    <property type="entry name" value="Winged helix-like DNA-binding domain superfamily/Winged helix DNA-binding domain"/>
    <property type="match status" value="1"/>
</dbReference>
<reference evidence="7 9" key="2">
    <citation type="submission" date="2016-10" db="EMBL/GenBank/DDBJ databases">
        <authorList>
            <person name="Varghese N."/>
            <person name="Submissions S."/>
        </authorList>
    </citation>
    <scope>NUCLEOTIDE SEQUENCE [LARGE SCALE GENOMIC DNA]</scope>
    <source>
        <strain evidence="7 9">DSM 22150</strain>
    </source>
</reference>
<dbReference type="InterPro" id="IPR035472">
    <property type="entry name" value="RpiR-like_SIS"/>
</dbReference>
<keyword evidence="1" id="KW-0805">Transcription regulation</keyword>
<organism evidence="6 8">
    <name type="scientific">Trichococcus ilyis</name>
    <dbReference type="NCBI Taxonomy" id="640938"/>
    <lineage>
        <taxon>Bacteria</taxon>
        <taxon>Bacillati</taxon>
        <taxon>Bacillota</taxon>
        <taxon>Bacilli</taxon>
        <taxon>Lactobacillales</taxon>
        <taxon>Carnobacteriaceae</taxon>
        <taxon>Trichococcus</taxon>
    </lineage>
</organism>
<dbReference type="Pfam" id="PF01380">
    <property type="entry name" value="SIS"/>
    <property type="match status" value="1"/>
</dbReference>
<dbReference type="Proteomes" id="UP000199280">
    <property type="component" value="Unassembled WGS sequence"/>
</dbReference>
<proteinExistence type="predicted"/>
<dbReference type="InterPro" id="IPR001347">
    <property type="entry name" value="SIS_dom"/>
</dbReference>
<dbReference type="Pfam" id="PF01418">
    <property type="entry name" value="HTH_6"/>
    <property type="match status" value="1"/>
</dbReference>
<evidence type="ECO:0000313" key="7">
    <source>
        <dbReference type="EMBL" id="SEJ09379.1"/>
    </source>
</evidence>
<keyword evidence="2" id="KW-0238">DNA-binding</keyword>
<reference evidence="6 8" key="1">
    <citation type="submission" date="2016-02" db="EMBL/GenBank/DDBJ databases">
        <authorList>
            <person name="Wen L."/>
            <person name="He K."/>
            <person name="Yang H."/>
        </authorList>
    </citation>
    <scope>NUCLEOTIDE SEQUENCE [LARGE SCALE GENOMIC DNA]</scope>
    <source>
        <strain evidence="6">Trichococcus_R210</strain>
    </source>
</reference>
<dbReference type="AlphaFoldDB" id="A0A143YNC2"/>
<dbReference type="GO" id="GO:1901135">
    <property type="term" value="P:carbohydrate derivative metabolic process"/>
    <property type="evidence" value="ECO:0007669"/>
    <property type="project" value="InterPro"/>
</dbReference>
<dbReference type="Gene3D" id="3.40.50.10490">
    <property type="entry name" value="Glucose-6-phosphate isomerase like protein, domain 1"/>
    <property type="match status" value="1"/>
</dbReference>
<dbReference type="Proteomes" id="UP000076878">
    <property type="component" value="Unassembled WGS sequence"/>
</dbReference>
<keyword evidence="9" id="KW-1185">Reference proteome</keyword>
<name>A0A143YNC2_9LACT</name>
<sequence>MKRTDFMGLAHLIQEKYHVLTKSEKRIADYLLEKKEQAVYQTMKDVTEAVKVGDATLIRFSQKLGFNGFSDLKIAIAKEEFTSQYEGDNDQQFYDRILENQIKVLESTRQLLDPEVVLQAIEAITKAKRIYIIGVGSSGLSAASLEKMLLRVGVHANHIVDPHFQAHALALLGPEDLVICFSLSGRTKDIHDSLKIAKENRTPIIAITNFKSSPIAELGDIVLQTANEEFFDGGSLAGKISQLYISETLVRGYEIKNKIETVELREKVLRSIIDKILD</sequence>
<keyword evidence="3" id="KW-0804">Transcription</keyword>
<dbReference type="InterPro" id="IPR046348">
    <property type="entry name" value="SIS_dom_sf"/>
</dbReference>
<keyword evidence="6" id="KW-0413">Isomerase</keyword>
<dbReference type="GO" id="GO:0003677">
    <property type="term" value="F:DNA binding"/>
    <property type="evidence" value="ECO:0007669"/>
    <property type="project" value="UniProtKB-KW"/>
</dbReference>
<dbReference type="SUPFAM" id="SSF53697">
    <property type="entry name" value="SIS domain"/>
    <property type="match status" value="1"/>
</dbReference>
<dbReference type="PANTHER" id="PTHR30514:SF1">
    <property type="entry name" value="HTH-TYPE TRANSCRIPTIONAL REGULATOR HEXR-RELATED"/>
    <property type="match status" value="1"/>
</dbReference>
<evidence type="ECO:0000313" key="8">
    <source>
        <dbReference type="Proteomes" id="UP000076878"/>
    </source>
</evidence>
<dbReference type="InterPro" id="IPR000281">
    <property type="entry name" value="HTH_RpiR"/>
</dbReference>
<dbReference type="InterPro" id="IPR036388">
    <property type="entry name" value="WH-like_DNA-bd_sf"/>
</dbReference>
<dbReference type="EMBL" id="FNYT01000007">
    <property type="protein sequence ID" value="SEJ09379.1"/>
    <property type="molecule type" value="Genomic_DNA"/>
</dbReference>
<gene>
    <name evidence="7" type="ORF">SAMN05216375_10796</name>
    <name evidence="6" type="ORF">TR210_1252</name>
</gene>
<dbReference type="GO" id="GO:0016853">
    <property type="term" value="F:isomerase activity"/>
    <property type="evidence" value="ECO:0007669"/>
    <property type="project" value="UniProtKB-KW"/>
</dbReference>
<dbReference type="GO" id="GO:0097367">
    <property type="term" value="F:carbohydrate derivative binding"/>
    <property type="evidence" value="ECO:0007669"/>
    <property type="project" value="InterPro"/>
</dbReference>
<protein>
    <submittedName>
        <fullName evidence="6">Sugar isomerase (Sis)</fullName>
    </submittedName>
    <submittedName>
        <fullName evidence="7">Transcriptional regulator, RpiR family</fullName>
    </submittedName>
</protein>
<dbReference type="CDD" id="cd05013">
    <property type="entry name" value="SIS_RpiR"/>
    <property type="match status" value="1"/>
</dbReference>
<evidence type="ECO:0000259" key="5">
    <source>
        <dbReference type="PROSITE" id="PS51464"/>
    </source>
</evidence>
<accession>A0A143YNC2</accession>
<dbReference type="SUPFAM" id="SSF46689">
    <property type="entry name" value="Homeodomain-like"/>
    <property type="match status" value="1"/>
</dbReference>
<evidence type="ECO:0000313" key="9">
    <source>
        <dbReference type="Proteomes" id="UP000199280"/>
    </source>
</evidence>
<evidence type="ECO:0000313" key="6">
    <source>
        <dbReference type="EMBL" id="CZQ94936.1"/>
    </source>
</evidence>
<dbReference type="EMBL" id="FJNB01000008">
    <property type="protein sequence ID" value="CZQ94936.1"/>
    <property type="molecule type" value="Genomic_DNA"/>
</dbReference>
<dbReference type="PROSITE" id="PS51464">
    <property type="entry name" value="SIS"/>
    <property type="match status" value="1"/>
</dbReference>
<evidence type="ECO:0000256" key="1">
    <source>
        <dbReference type="ARBA" id="ARBA00023015"/>
    </source>
</evidence>
<dbReference type="InterPro" id="IPR009057">
    <property type="entry name" value="Homeodomain-like_sf"/>
</dbReference>
<evidence type="ECO:0000259" key="4">
    <source>
        <dbReference type="PROSITE" id="PS51071"/>
    </source>
</evidence>
<dbReference type="PANTHER" id="PTHR30514">
    <property type="entry name" value="GLUCOKINASE"/>
    <property type="match status" value="1"/>
</dbReference>
<evidence type="ECO:0000256" key="2">
    <source>
        <dbReference type="ARBA" id="ARBA00023125"/>
    </source>
</evidence>
<dbReference type="PROSITE" id="PS51071">
    <property type="entry name" value="HTH_RPIR"/>
    <property type="match status" value="1"/>
</dbReference>
<evidence type="ECO:0000256" key="3">
    <source>
        <dbReference type="ARBA" id="ARBA00023163"/>
    </source>
</evidence>